<dbReference type="EMBL" id="CP017834">
    <property type="protein sequence ID" value="APJ03620.1"/>
    <property type="molecule type" value="Genomic_DNA"/>
</dbReference>
<feature type="binding site" evidence="3">
    <location>
        <position position="78"/>
    </location>
    <ligand>
        <name>Mn(2+)</name>
        <dbReference type="ChEBI" id="CHEBI:29035"/>
    </ligand>
</feature>
<evidence type="ECO:0000313" key="5">
    <source>
        <dbReference type="EMBL" id="APJ03620.1"/>
    </source>
</evidence>
<feature type="binding site" evidence="3">
    <location>
        <position position="389"/>
    </location>
    <ligand>
        <name>Mn(2+)</name>
        <dbReference type="ChEBI" id="CHEBI:29035"/>
    </ligand>
</feature>
<keyword evidence="3" id="KW-0464">Manganese</keyword>
<dbReference type="SUPFAM" id="SSF51569">
    <property type="entry name" value="Aldolase"/>
    <property type="match status" value="1"/>
</dbReference>
<feature type="binding site" evidence="3">
    <location>
        <position position="316"/>
    </location>
    <ligand>
        <name>Mn(2+)</name>
        <dbReference type="ChEBI" id="CHEBI:29035"/>
    </ligand>
</feature>
<evidence type="ECO:0000256" key="3">
    <source>
        <dbReference type="PIRSR" id="PIRSR602480-1"/>
    </source>
</evidence>
<dbReference type="PANTHER" id="PTHR21337:SF0">
    <property type="entry name" value="PHOSPHO-2-DEHYDRO-3-DEOXYHEPTONATE ALDOLASE"/>
    <property type="match status" value="1"/>
</dbReference>
<keyword evidence="6" id="KW-1185">Reference proteome</keyword>
<evidence type="ECO:0000256" key="1">
    <source>
        <dbReference type="ARBA" id="ARBA00008911"/>
    </source>
</evidence>
<feature type="binding site" evidence="3">
    <location>
        <position position="358"/>
    </location>
    <ligand>
        <name>Mn(2+)</name>
        <dbReference type="ChEBI" id="CHEBI:29035"/>
    </ligand>
</feature>
<protein>
    <recommendedName>
        <fullName evidence="4">Phospho-2-dehydro-3-deoxyheptonate aldolase</fullName>
        <ecNumber evidence="4">2.5.1.54</ecNumber>
    </recommendedName>
</protein>
<keyword evidence="4" id="KW-0057">Aromatic amino acid biosynthesis</keyword>
<feature type="binding site" evidence="3">
    <location>
        <position position="284"/>
    </location>
    <ligand>
        <name>phosphoenolpyruvate</name>
        <dbReference type="ChEBI" id="CHEBI:58702"/>
    </ligand>
</feature>
<keyword evidence="3" id="KW-0104">Cadmium</keyword>
<feature type="binding site" evidence="3">
    <location>
        <begin position="230"/>
        <end position="231"/>
    </location>
    <ligand>
        <name>phosphoenolpyruvate</name>
        <dbReference type="ChEBI" id="CHEBI:58702"/>
    </ligand>
</feature>
<accession>A0A1L4D0A4</accession>
<dbReference type="GO" id="GO:0009073">
    <property type="term" value="P:aromatic amino acid family biosynthetic process"/>
    <property type="evidence" value="ECO:0007669"/>
    <property type="project" value="UniProtKB-KW"/>
</dbReference>
<keyword evidence="2 4" id="KW-0808">Transferase</keyword>
<dbReference type="RefSeq" id="WP_148697359.1">
    <property type="nucleotide sequence ID" value="NZ_CP017834.1"/>
</dbReference>
<feature type="binding site" evidence="3">
    <location>
        <position position="117"/>
    </location>
    <ligand>
        <name>phosphoenolpyruvate</name>
        <dbReference type="ChEBI" id="CHEBI:58702"/>
    </ligand>
</feature>
<dbReference type="InterPro" id="IPR002480">
    <property type="entry name" value="DAHP_synth_2"/>
</dbReference>
<dbReference type="AlphaFoldDB" id="A0A1L4D0A4"/>
<feature type="binding site" evidence="3">
    <location>
        <position position="253"/>
    </location>
    <ligand>
        <name>phosphoenolpyruvate</name>
        <dbReference type="ChEBI" id="CHEBI:58702"/>
    </ligand>
</feature>
<keyword evidence="4" id="KW-0028">Amino-acid biosynthesis</keyword>
<evidence type="ECO:0000256" key="2">
    <source>
        <dbReference type="ARBA" id="ARBA00022679"/>
    </source>
</evidence>
<dbReference type="InterPro" id="IPR013785">
    <property type="entry name" value="Aldolase_TIM"/>
</dbReference>
<dbReference type="Pfam" id="PF01474">
    <property type="entry name" value="DAHP_synth_2"/>
    <property type="match status" value="2"/>
</dbReference>
<comment type="cofactor">
    <cofactor evidence="3">
        <name>Mn(2+)</name>
        <dbReference type="ChEBI" id="CHEBI:29035"/>
    </cofactor>
    <cofactor evidence="3">
        <name>Co(2+)</name>
        <dbReference type="ChEBI" id="CHEBI:48828"/>
    </cofactor>
    <cofactor evidence="3">
        <name>Cd(2+)</name>
        <dbReference type="ChEBI" id="CHEBI:48775"/>
    </cofactor>
    <text evidence="3">Binds 1 divalent cation per subunit. The enzyme is active with manganese, cobalt or cadmium ions.</text>
</comment>
<evidence type="ECO:0000313" key="6">
    <source>
        <dbReference type="Proteomes" id="UP000184731"/>
    </source>
</evidence>
<name>A0A1L4D0A4_9BACT</name>
<dbReference type="Proteomes" id="UP000184731">
    <property type="component" value="Chromosome"/>
</dbReference>
<comment type="similarity">
    <text evidence="1 4">Belongs to the class-II DAHP synthase family.</text>
</comment>
<keyword evidence="3" id="KW-0170">Cobalt</keyword>
<reference evidence="5 6" key="1">
    <citation type="submission" date="2016-10" db="EMBL/GenBank/DDBJ databases">
        <title>Silvanigrella aquatica sp. nov., isolated from a freshwater lake located in the Black Forest, Germany, description of Silvanigrellaceae fam. nov., Silvanigrellales ord. nov., reclassification of the order Bdellovibrionales in the class Oligoflexia, reclassification of the families Bacteriovoracaceae and Halobacteriovoraceae in the new order Bacteriovoracales ord. nov., and reclassification of the family Pseudobacteriovoracaceae in the order Oligoflexiales.</title>
        <authorList>
            <person name="Hahn M.W."/>
            <person name="Schmidt J."/>
            <person name="Koll U."/>
            <person name="Rohde M."/>
            <person name="Verbag S."/>
            <person name="Pitt A."/>
            <person name="Nakai R."/>
            <person name="Naganuma T."/>
            <person name="Lang E."/>
        </authorList>
    </citation>
    <scope>NUCLEOTIDE SEQUENCE [LARGE SCALE GENOMIC DNA]</scope>
    <source>
        <strain evidence="5 6">MWH-Nonnen-W8red</strain>
    </source>
</reference>
<dbReference type="KEGG" id="saqi:AXG55_06750"/>
<evidence type="ECO:0000256" key="4">
    <source>
        <dbReference type="RuleBase" id="RU363071"/>
    </source>
</evidence>
<dbReference type="STRING" id="1915309.AXG55_06750"/>
<dbReference type="EC" id="2.5.1.54" evidence="4"/>
<dbReference type="GO" id="GO:0008652">
    <property type="term" value="P:amino acid biosynthetic process"/>
    <property type="evidence" value="ECO:0007669"/>
    <property type="project" value="UniProtKB-KW"/>
</dbReference>
<dbReference type="GO" id="GO:0003849">
    <property type="term" value="F:3-deoxy-7-phosphoheptulonate synthase activity"/>
    <property type="evidence" value="ECO:0007669"/>
    <property type="project" value="UniProtKB-EC"/>
</dbReference>
<dbReference type="Gene3D" id="3.20.20.70">
    <property type="entry name" value="Aldolase class I"/>
    <property type="match status" value="1"/>
</dbReference>
<comment type="pathway">
    <text evidence="4">Metabolic intermediate biosynthesis; chorismate biosynthesis; chorismate from D-erythrose 4-phosphate and phosphoenolpyruvate: step 1/7.</text>
</comment>
<proteinExistence type="inferred from homology"/>
<gene>
    <name evidence="5" type="ORF">AXG55_06750</name>
</gene>
<sequence length="409" mass="47106">MKPAKLNDTQYLPWHPESWINYRLIQQPEYPNQSHLFESLHILNSAETLVTEEEILLNRHYISEAAKGNIFVLQAGDCAETFDSCQYGDVIQRVTHLQDLSEIIQNILKKPVVTIGRIAGQYAKPRSEEFEIQNGFELPSYRGDIINNIEFKKNKRVPEPKRLLEAFENSKLTLNWIRKYFHENNIAFKNSRFFTSHEALLLNYESCLTRKSKISDNWFNYGAHYLWLGERTRDLNSAHIEYLRGISNPIGIKIGPKSNAQELIDIIKILNPNHIPGKINLITRIGANKVCDVLTKIIVSVNKAKTPVTWSCDPMHGNSFKTQNGIKTRDFESIFKELMDTYSLHNELGSILAGIHLELTHLNVTECLGGQKSNVTENNLLLNYQTYCDPRLNKEQSLELIHKFAKKIN</sequence>
<dbReference type="PANTHER" id="PTHR21337">
    <property type="entry name" value="PHOSPHO-2-DEHYDRO-3-DEOXYHEPTONATE ALDOLASE 1, 2"/>
    <property type="match status" value="1"/>
</dbReference>
<organism evidence="5 6">
    <name type="scientific">Silvanigrella aquatica</name>
    <dbReference type="NCBI Taxonomy" id="1915309"/>
    <lineage>
        <taxon>Bacteria</taxon>
        <taxon>Pseudomonadati</taxon>
        <taxon>Bdellovibrionota</taxon>
        <taxon>Oligoflexia</taxon>
        <taxon>Silvanigrellales</taxon>
        <taxon>Silvanigrellaceae</taxon>
        <taxon>Silvanigrella</taxon>
    </lineage>
</organism>
<dbReference type="OrthoDB" id="9766852at2"/>
<comment type="catalytic activity">
    <reaction evidence="4">
        <text>D-erythrose 4-phosphate + phosphoenolpyruvate + H2O = 7-phospho-2-dehydro-3-deoxy-D-arabino-heptonate + phosphate</text>
        <dbReference type="Rhea" id="RHEA:14717"/>
        <dbReference type="ChEBI" id="CHEBI:15377"/>
        <dbReference type="ChEBI" id="CHEBI:16897"/>
        <dbReference type="ChEBI" id="CHEBI:43474"/>
        <dbReference type="ChEBI" id="CHEBI:58394"/>
        <dbReference type="ChEBI" id="CHEBI:58702"/>
        <dbReference type="EC" id="2.5.1.54"/>
    </reaction>
</comment>